<keyword evidence="10" id="KW-1185">Reference proteome</keyword>
<evidence type="ECO:0000313" key="10">
    <source>
        <dbReference type="Proteomes" id="UP000678679"/>
    </source>
</evidence>
<comment type="subcellular location">
    <subcellularLocation>
        <location evidence="1">Cell outer membrane</location>
    </subcellularLocation>
</comment>
<dbReference type="RefSeq" id="WP_169664966.1">
    <property type="nucleotide sequence ID" value="NZ_CP076132.1"/>
</dbReference>
<evidence type="ECO:0000256" key="6">
    <source>
        <dbReference type="SAM" id="SignalP"/>
    </source>
</evidence>
<accession>A0AAX1N9W6</accession>
<keyword evidence="3 6" id="KW-0732">Signal</keyword>
<dbReference type="InterPro" id="IPR011990">
    <property type="entry name" value="TPR-like_helical_dom_sf"/>
</dbReference>
<feature type="signal peptide" evidence="6">
    <location>
        <begin position="1"/>
        <end position="20"/>
    </location>
</feature>
<feature type="domain" description="SusD-like N-terminal" evidence="8">
    <location>
        <begin position="25"/>
        <end position="216"/>
    </location>
</feature>
<dbReference type="Pfam" id="PF14322">
    <property type="entry name" value="SusD-like_3"/>
    <property type="match status" value="1"/>
</dbReference>
<dbReference type="GO" id="GO:0009279">
    <property type="term" value="C:cell outer membrane"/>
    <property type="evidence" value="ECO:0007669"/>
    <property type="project" value="UniProtKB-SubCell"/>
</dbReference>
<evidence type="ECO:0000256" key="1">
    <source>
        <dbReference type="ARBA" id="ARBA00004442"/>
    </source>
</evidence>
<keyword evidence="4" id="KW-0472">Membrane</keyword>
<dbReference type="InterPro" id="IPR033985">
    <property type="entry name" value="SusD-like_N"/>
</dbReference>
<dbReference type="SUPFAM" id="SSF48452">
    <property type="entry name" value="TPR-like"/>
    <property type="match status" value="1"/>
</dbReference>
<dbReference type="EMBL" id="CP076132">
    <property type="protein sequence ID" value="QWG02543.1"/>
    <property type="molecule type" value="Genomic_DNA"/>
</dbReference>
<evidence type="ECO:0000256" key="2">
    <source>
        <dbReference type="ARBA" id="ARBA00006275"/>
    </source>
</evidence>
<comment type="similarity">
    <text evidence="2">Belongs to the SusD family.</text>
</comment>
<dbReference type="KEGG" id="fya:KMW28_02920"/>
<protein>
    <submittedName>
        <fullName evidence="9">RagB/SusD family nutrient uptake outer membrane protein</fullName>
    </submittedName>
</protein>
<name>A0AAX1N9W6_9BACT</name>
<evidence type="ECO:0000256" key="5">
    <source>
        <dbReference type="ARBA" id="ARBA00023237"/>
    </source>
</evidence>
<evidence type="ECO:0000259" key="7">
    <source>
        <dbReference type="Pfam" id="PF07980"/>
    </source>
</evidence>
<evidence type="ECO:0000259" key="8">
    <source>
        <dbReference type="Pfam" id="PF14322"/>
    </source>
</evidence>
<dbReference type="PROSITE" id="PS51257">
    <property type="entry name" value="PROKAR_LIPOPROTEIN"/>
    <property type="match status" value="1"/>
</dbReference>
<dbReference type="InterPro" id="IPR012944">
    <property type="entry name" value="SusD_RagB_dom"/>
</dbReference>
<keyword evidence="5" id="KW-0998">Cell outer membrane</keyword>
<dbReference type="AlphaFoldDB" id="A0AAX1N9W6"/>
<dbReference type="Gene3D" id="1.25.40.390">
    <property type="match status" value="1"/>
</dbReference>
<gene>
    <name evidence="9" type="ORF">KMW28_02920</name>
</gene>
<reference evidence="9 10" key="1">
    <citation type="submission" date="2021-05" db="EMBL/GenBank/DDBJ databases">
        <title>Comparative genomic studies on the polysaccharide-degrading batcterial strains of the Flammeovirga genus.</title>
        <authorList>
            <person name="Zewei F."/>
            <person name="Zheng Z."/>
            <person name="Yu L."/>
            <person name="Ruyue G."/>
            <person name="Yanhong M."/>
            <person name="Yuanyuan C."/>
            <person name="Jingyan G."/>
            <person name="Wenjun H."/>
        </authorList>
    </citation>
    <scope>NUCLEOTIDE SEQUENCE [LARGE SCALE GENOMIC DNA]</scope>
    <source>
        <strain evidence="9 10">NBRC:100898</strain>
    </source>
</reference>
<evidence type="ECO:0000256" key="4">
    <source>
        <dbReference type="ARBA" id="ARBA00023136"/>
    </source>
</evidence>
<dbReference type="CDD" id="cd08977">
    <property type="entry name" value="SusD"/>
    <property type="match status" value="1"/>
</dbReference>
<feature type="chain" id="PRO_5043712959" evidence="6">
    <location>
        <begin position="21"/>
        <end position="458"/>
    </location>
</feature>
<dbReference type="Pfam" id="PF07980">
    <property type="entry name" value="SusD_RagB"/>
    <property type="match status" value="1"/>
</dbReference>
<dbReference type="Proteomes" id="UP000678679">
    <property type="component" value="Chromosome 1"/>
</dbReference>
<feature type="domain" description="RagB/SusD" evidence="7">
    <location>
        <begin position="316"/>
        <end position="457"/>
    </location>
</feature>
<organism evidence="9 10">
    <name type="scientific">Flammeovirga yaeyamensis</name>
    <dbReference type="NCBI Taxonomy" id="367791"/>
    <lineage>
        <taxon>Bacteria</taxon>
        <taxon>Pseudomonadati</taxon>
        <taxon>Bacteroidota</taxon>
        <taxon>Cytophagia</taxon>
        <taxon>Cytophagales</taxon>
        <taxon>Flammeovirgaceae</taxon>
        <taxon>Flammeovirga</taxon>
    </lineage>
</organism>
<proteinExistence type="inferred from homology"/>
<sequence length="458" mass="51176">MKLKNILSAALFVSASMGMTSCESFLDLTPPTTIGENNFFETNDEIESATIGIYAGLQEFTNQAWAIDGICDDNTFPGTEGFYNQMNTFTFNTFTGFFYDYYRLSYMTINRANMVLEHVDKVTEENLRNQLKGEALFLRAYLYHQLVQAYGHVPLVLTPIAHDDYTAMRNDKTVAEIYTQISADLEMAIPLLPASYNGSDLGRATSWAAKGILAKVRMNTDNNSGAKLLLEDIINNGPFSLQEDYKSIFENEMNSEILFAVRYSAGNNEHQTFSYEFSARGTFGGVQATQSYLDLFDATDIRKEASSGEDQGKIVVDKYSSVGADAEQSGVDWVVLRLADVKLLYAEILNEEGNQQGAVDIINEIRTRAKASAVTATTPAEVAEAVALERRLELAFEGHRWQDLKRYGMPYAMDAINAYYLYDDINGGDIQELHKIFPLPQREVNVSQGAIIQNEGYL</sequence>
<evidence type="ECO:0000256" key="3">
    <source>
        <dbReference type="ARBA" id="ARBA00022729"/>
    </source>
</evidence>
<evidence type="ECO:0000313" key="9">
    <source>
        <dbReference type="EMBL" id="QWG02543.1"/>
    </source>
</evidence>